<reference key="4">
    <citation type="journal article" date="2000" name="Nature">
        <title>Sequence and analysis of chromosome 5 of the plant Arabidopsis thaliana.</title>
        <authorList>
            <consortium name="Kazusa DNA Research Institute"/>
            <consortium name="Cold Spring Harbor and Washington University in St Louis Sequencing Consortium"/>
            <consortium name="European Union Arabidopsis Genome Sequencing Consortium"/>
            <person name="Tabata S."/>
            <person name="Kaneko T."/>
            <person name="Nakamura Y."/>
            <person name="Kotani H."/>
            <person name="Kato T."/>
            <person name="Asamizu E."/>
            <person name="Miyajima N."/>
            <person name="Sasamoto S."/>
            <person name="Kimura T."/>
            <person name="Hosouchi T."/>
            <person name="Kawashima K."/>
            <person name="Kohara M."/>
            <person name="Matsumoto M."/>
            <person name="Matsuno A."/>
            <person name="Muraki A."/>
            <person name="Nakayama S."/>
            <person name="Nakazaki N."/>
            <person name="Naruo K."/>
            <person name="Okumura S."/>
            <person name="Shinpo S."/>
            <person name="Takeuchi C."/>
            <person name="Wada T."/>
            <person name="Watanabe A."/>
            <person name="Yamada M."/>
            <person name="Yasuda M."/>
            <person name="Sato S."/>
            <person name="de la Bastide M."/>
            <person name="Huang E."/>
            <person name="Spiegel L."/>
            <person name="Gnoj L."/>
            <person name="O'Shaughnessy A."/>
            <person name="Preston R."/>
            <person name="Habermann K."/>
            <person name="Murray J."/>
            <person name="Johnson D."/>
            <person name="Rohlfing T."/>
            <person name="Nelson J."/>
            <person name="Stoneking T."/>
            <person name="Pepin K."/>
            <person name="Spieth J."/>
            <person name="Sekhon M."/>
            <person name="Armstrong J."/>
            <person name="Becker M."/>
            <person name="Belter E."/>
            <person name="Cordum H."/>
            <person name="Cordes M."/>
            <person name="Courtney L."/>
            <person name="Courtney W."/>
            <person name="Dante M."/>
            <person name="Du H."/>
            <person name="Edwards J."/>
            <person name="Fryman J."/>
            <person name="Haakensen B."/>
            <person name="Lamar E."/>
            <person name="Latreille P."/>
            <person name="Leonard S."/>
            <person name="Meyer R."/>
            <person name="Mulvaney E."/>
            <person name="Ozersky P."/>
            <person name="Riley A."/>
            <person name="Strowmatt C."/>
            <person name="Wagner-McPherson C."/>
            <person name="Wollam A."/>
            <person name="Yoakum M."/>
            <person name="Bell M."/>
            <person name="Dedhia N."/>
            <person name="Parnell L."/>
            <person name="Shah R."/>
            <person name="Rodriguez M."/>
            <person name="See L.H."/>
            <person name="Vil D."/>
            <person name="Baker J."/>
            <person name="Kirchoff K."/>
            <person name="Toth K."/>
            <person name="King L."/>
            <person name="Bahret A."/>
            <person name="Miller B."/>
            <person name="Marra M."/>
            <person name="Martienssen R."/>
            <person name="McCombie W.R."/>
            <person name="Wilson R.K."/>
            <person name="Murphy G."/>
            <person name="Bancroft I."/>
            <person name="Volckaert G."/>
            <person name="Wambutt R."/>
            <person name="Dusterhoft A."/>
            <person name="Stiekema W."/>
            <person name="Pohl T."/>
            <person name="Entian K.D."/>
            <person name="Terryn N."/>
            <person name="Hartley N."/>
            <person name="Bent E."/>
            <person name="Johnson S."/>
            <person name="Langham S.A."/>
            <person name="McCullagh B."/>
            <person name="Robben J."/>
            <person name="Grymonprez B."/>
            <person name="Zimmermann W."/>
            <person name="Ramsperger U."/>
            <person name="Wedler H."/>
            <person name="Balke K."/>
            <person name="Wedler E."/>
            <person name="Peters S."/>
            <person name="van Staveren M."/>
            <person name="Dirkse W."/>
            <person name="Mooijman P."/>
            <person name="Lankhorst R.K."/>
            <person name="Weitzenegger T."/>
            <person name="Bothe G."/>
            <person name="Rose M."/>
            <person name="Hauf J."/>
            <person name="Berneiser S."/>
            <person name="Hempel S."/>
            <person name="Feldpausch M."/>
            <person name="Lamberth S."/>
            <person name="Villarroel R."/>
            <person name="Gielen J."/>
            <person name="Ardiles W."/>
            <person name="Bents O."/>
            <person name="Lemcke K."/>
            <person name="Kolesov G."/>
            <person name="Mayer K."/>
            <person name="Rudd S."/>
            <person name="Schoof H."/>
            <person name="Schueller C."/>
            <person name="Zaccaria P."/>
            <person name="Mewes H.W."/>
            <person name="Bevan M."/>
            <person name="Fransz P."/>
        </authorList>
    </citation>
    <scope>NUCLEOTIDE SEQUENCE [LARGE SCALE GENOMIC DNA]</scope>
    <source>
        <strain>cv. Columbia</strain>
    </source>
</reference>
<organism evidence="2">
    <name type="scientific">Arabidopsis thaliana</name>
    <name type="common">Mouse-ear cress</name>
    <dbReference type="NCBI Taxonomy" id="3702"/>
    <lineage>
        <taxon>Eukaryota</taxon>
        <taxon>Viridiplantae</taxon>
        <taxon>Streptophyta</taxon>
        <taxon>Embryophyta</taxon>
        <taxon>Tracheophyta</taxon>
        <taxon>Spermatophyta</taxon>
        <taxon>Magnoliopsida</taxon>
        <taxon>eudicotyledons</taxon>
        <taxon>Gunneridae</taxon>
        <taxon>Pentapetalae</taxon>
        <taxon>rosids</taxon>
        <taxon>malvids</taxon>
        <taxon>Brassicales</taxon>
        <taxon>Brassicaceae</taxon>
        <taxon>Camelineae</taxon>
        <taxon>Arabidopsis</taxon>
    </lineage>
</organism>
<feature type="compositionally biased region" description="Low complexity" evidence="1">
    <location>
        <begin position="269"/>
        <end position="283"/>
    </location>
</feature>
<dbReference type="EMBL" id="AF077407">
    <property type="protein sequence ID" value="AAC26241.1"/>
    <property type="molecule type" value="Genomic_DNA"/>
</dbReference>
<dbReference type="InterPro" id="IPR021109">
    <property type="entry name" value="Peptidase_aspartic_dom_sf"/>
</dbReference>
<dbReference type="AlphaFoldDB" id="O81495"/>
<reference evidence="2" key="2">
    <citation type="submission" date="1998-07" db="EMBL/GenBank/DDBJ databases">
        <title>The sequence of A. thaliana F9D12.</title>
        <authorList>
            <person name="Murray J."/>
            <person name="Langston Y."/>
            <person name="Ahrens C."/>
        </authorList>
    </citation>
    <scope>NUCLEOTIDE SEQUENCE</scope>
</reference>
<sequence length="850" mass="95383">MNEPEVGGHNGNGQANGGGHMPQHQPRAHQPIGAFDEPNIRGNRNGIQAPPVENNNFEIKSSLINMVQSSKFHCLSMEDPLDHLDQFDMLCSTVKINGISEDAFKLRLFPFSLGDRARVLPKFRMLLDTASNANFLGQDIDDGLSLVENLAQSDGNYGEDYDRTPRESNEMSNLHRKEIKALNEKIDKMILANQKPIHFVSESDVYQGYQEHMEGCVERQEEVNYAIGQGYNKFNLNYRNHPNLSYRSNNVENPQDQSYPPLKPPGFTQQPNYQPQPQRNFQPKPQAYHHNQHQGSSSNPPPQADTNALLRQILEGQGRGAIDLATQMKGMHTKVDDIYGELNAKIERLNVHVYSPSSSTSKHPMGTLKGKSETNHKEFCNAIFINDFDMVENMSYTQSREDGRIDENEKAIEEISKLLYGSNVENLMVASDEKAKKSTNGNDMITKSVEKKEASRVEPLPYEPLLPFPGRVLTKAKKKVFSSFKANMSRVGAPLPCVENLSQIPLHFKFIQAILENREKVEEIMRAFDSPITPQTEPKSIIKLEDPGKFTIPCSLGDLQLDDALCDSGASVNVMSLEMVKSLGVKDMNHHTSSIMFGDASSTTPLGLIEDYPLKVGDCIVPTDFMIVEMKDTHKVPLILGTPFLNTVGANIDFPNKRVTLLHVNGNVSYPIKPFSTKFCGTITNEEVKTKKEPKSLKDQLEIKVVNAKNREDFTVDEKILDGECLHFLFDAQEESTKKKELGKAKMVLEKNKRMMKRTHPPTLDNSPNPTSSMTLTLLRYNDGILEYRVKCKGRSNPFSSVKAILTPEFKEKGSKSVEELMKEVLTLAFKGSTRSFTTPPITSLPKVHN</sequence>
<evidence type="ECO:0000256" key="1">
    <source>
        <dbReference type="SAM" id="MobiDB-lite"/>
    </source>
</evidence>
<gene>
    <name evidence="2" type="primary">F9D12.15</name>
</gene>
<reference evidence="2" key="3">
    <citation type="submission" date="1999-11" db="EMBL/GenBank/DDBJ databases">
        <authorList>
            <person name="Waterston R."/>
        </authorList>
    </citation>
    <scope>NUCLEOTIDE SEQUENCE</scope>
</reference>
<evidence type="ECO:0000313" key="2">
    <source>
        <dbReference type="EMBL" id="AAC26241.1"/>
    </source>
</evidence>
<dbReference type="PIR" id="T01847">
    <property type="entry name" value="T01847"/>
</dbReference>
<feature type="compositionally biased region" description="Polar residues" evidence="1">
    <location>
        <begin position="245"/>
        <end position="258"/>
    </location>
</feature>
<dbReference type="Gene3D" id="2.40.70.10">
    <property type="entry name" value="Acid Proteases"/>
    <property type="match status" value="1"/>
</dbReference>
<protein>
    <submittedName>
        <fullName evidence="2">F9D12.15 protein</fullName>
    </submittedName>
</protein>
<name>O81495_ARATH</name>
<accession>O81495</accession>
<proteinExistence type="predicted"/>
<dbReference type="CDD" id="cd00303">
    <property type="entry name" value="retropepsin_like"/>
    <property type="match status" value="1"/>
</dbReference>
<feature type="region of interest" description="Disordered" evidence="1">
    <location>
        <begin position="1"/>
        <end position="53"/>
    </location>
</feature>
<feature type="region of interest" description="Disordered" evidence="1">
    <location>
        <begin position="245"/>
        <end position="305"/>
    </location>
</feature>
<dbReference type="PANTHER" id="PTHR33067">
    <property type="entry name" value="RNA-DIRECTED DNA POLYMERASE-RELATED"/>
    <property type="match status" value="1"/>
</dbReference>
<dbReference type="SUPFAM" id="SSF50630">
    <property type="entry name" value="Acid proteases"/>
    <property type="match status" value="1"/>
</dbReference>
<feature type="compositionally biased region" description="Gly residues" evidence="1">
    <location>
        <begin position="8"/>
        <end position="20"/>
    </location>
</feature>
<dbReference type="PANTHER" id="PTHR33067:SF31">
    <property type="entry name" value="RNA-DIRECTED DNA POLYMERASE"/>
    <property type="match status" value="1"/>
</dbReference>
<reference evidence="2" key="1">
    <citation type="submission" date="1998-07" db="EMBL/GenBank/DDBJ databases">
        <title>The A. thaliana Genome Sequencing Project.</title>
        <authorList>
            <person name="WashU"/>
        </authorList>
    </citation>
    <scope>NUCLEOTIDE SEQUENCE</scope>
</reference>